<dbReference type="GO" id="GO:0047372">
    <property type="term" value="F:monoacylglycerol lipase activity"/>
    <property type="evidence" value="ECO:0007669"/>
    <property type="project" value="TreeGrafter"/>
</dbReference>
<dbReference type="PROSITE" id="PS51635">
    <property type="entry name" value="PNPLA"/>
    <property type="match status" value="1"/>
</dbReference>
<protein>
    <recommendedName>
        <fullName evidence="4">Patatin</fullName>
        <ecNumber evidence="4">3.1.1.-</ecNumber>
    </recommendedName>
</protein>
<feature type="active site" description="Nucleophile" evidence="3">
    <location>
        <position position="67"/>
    </location>
</feature>
<dbReference type="Pfam" id="PF01734">
    <property type="entry name" value="Patatin"/>
    <property type="match status" value="1"/>
</dbReference>
<keyword evidence="7" id="KW-1185">Reference proteome</keyword>
<keyword evidence="3 4" id="KW-0442">Lipid degradation</keyword>
<organism evidence="6 7">
    <name type="scientific">Chenopodium quinoa</name>
    <name type="common">Quinoa</name>
    <dbReference type="NCBI Taxonomy" id="63459"/>
    <lineage>
        <taxon>Eukaryota</taxon>
        <taxon>Viridiplantae</taxon>
        <taxon>Streptophyta</taxon>
        <taxon>Embryophyta</taxon>
        <taxon>Tracheophyta</taxon>
        <taxon>Spermatophyta</taxon>
        <taxon>Magnoliopsida</taxon>
        <taxon>eudicotyledons</taxon>
        <taxon>Gunneridae</taxon>
        <taxon>Pentapetalae</taxon>
        <taxon>Caryophyllales</taxon>
        <taxon>Chenopodiaceae</taxon>
        <taxon>Chenopodioideae</taxon>
        <taxon>Atripliceae</taxon>
        <taxon>Chenopodium</taxon>
    </lineage>
</organism>
<evidence type="ECO:0000256" key="1">
    <source>
        <dbReference type="ARBA" id="ARBA00010240"/>
    </source>
</evidence>
<keyword evidence="3 4" id="KW-0378">Hydrolase</keyword>
<proteinExistence type="inferred from homology"/>
<evidence type="ECO:0000256" key="4">
    <source>
        <dbReference type="RuleBase" id="RU361262"/>
    </source>
</evidence>
<dbReference type="SUPFAM" id="SSF52151">
    <property type="entry name" value="FabD/lysophospholipase-like"/>
    <property type="match status" value="1"/>
</dbReference>
<dbReference type="PANTHER" id="PTHR32176:SF92">
    <property type="entry name" value="XYLOSE ISOMERASE"/>
    <property type="match status" value="1"/>
</dbReference>
<dbReference type="AlphaFoldDB" id="A0A803KXU9"/>
<dbReference type="GO" id="GO:0016042">
    <property type="term" value="P:lipid catabolic process"/>
    <property type="evidence" value="ECO:0007669"/>
    <property type="project" value="UniProtKB-UniRule"/>
</dbReference>
<sequence length="304" mass="33578">MEKTTSHLLFPRPPNRGKLITILSIDGGGIRGIIPAVMLDFLESELQKLDGKEARLADYFDVISGTSTGGLITAMLTAPNEKNRPLYDAKDIVPFYLEHSPKIFHQPSGIFGSMGTLMKMLNGPKYDGKYLHKLVKGILGDTRLHQALTNVVIPTFDIKNLQPVLFSSYMVPNYKDVDALMSDICLGTSAAPTLLPAYYFENKDDKGNLREFNLIDGGVAANNPDNTLTGLATKADAATKKILENLVKIGKALLKKPVSRINFDTGIYQPIPNGGTNEEALIRFAKQLSDEKRRREQPEICRNE</sequence>
<dbReference type="Proteomes" id="UP000596660">
    <property type="component" value="Unplaced"/>
</dbReference>
<dbReference type="EnsemblPlants" id="AUR62003858-RA">
    <property type="protein sequence ID" value="AUR62003858-RA:cds"/>
    <property type="gene ID" value="AUR62003858"/>
</dbReference>
<dbReference type="InterPro" id="IPR002641">
    <property type="entry name" value="PNPLA_dom"/>
</dbReference>
<dbReference type="OMA" id="SQTMVQD"/>
<accession>A0A803KXU9</accession>
<feature type="active site" description="Proton acceptor" evidence="3">
    <location>
        <position position="216"/>
    </location>
</feature>
<keyword evidence="2 3" id="KW-0443">Lipid metabolism</keyword>
<feature type="short sequence motif" description="DGA/G" evidence="3">
    <location>
        <begin position="216"/>
        <end position="218"/>
    </location>
</feature>
<dbReference type="Gene3D" id="3.40.1090.10">
    <property type="entry name" value="Cytosolic phospholipase A2 catalytic domain"/>
    <property type="match status" value="1"/>
</dbReference>
<name>A0A803KXU9_CHEQI</name>
<evidence type="ECO:0000259" key="5">
    <source>
        <dbReference type="PROSITE" id="PS51635"/>
    </source>
</evidence>
<comment type="function">
    <text evidence="4">Lipolytic acyl hydrolase (LAH).</text>
</comment>
<feature type="short sequence motif" description="GXSXG" evidence="3">
    <location>
        <begin position="65"/>
        <end position="69"/>
    </location>
</feature>
<comment type="domain">
    <text evidence="4">The nitrogen atoms of the two glycine residues in the GGXR motif define the oxyanion hole, and stabilize the oxyanion that forms during the nucleophilic attack by the catalytic serine during substrate cleavage.</text>
</comment>
<comment type="similarity">
    <text evidence="1 4">Belongs to the patatin family.</text>
</comment>
<feature type="domain" description="PNPLA" evidence="5">
    <location>
        <begin position="23"/>
        <end position="229"/>
    </location>
</feature>
<evidence type="ECO:0000313" key="7">
    <source>
        <dbReference type="Proteomes" id="UP000596660"/>
    </source>
</evidence>
<evidence type="ECO:0000256" key="3">
    <source>
        <dbReference type="PROSITE-ProRule" id="PRU01161"/>
    </source>
</evidence>
<reference evidence="6" key="2">
    <citation type="submission" date="2021-03" db="UniProtKB">
        <authorList>
            <consortium name="EnsemblPlants"/>
        </authorList>
    </citation>
    <scope>IDENTIFICATION</scope>
</reference>
<dbReference type="EC" id="3.1.1.-" evidence="4"/>
<evidence type="ECO:0000313" key="6">
    <source>
        <dbReference type="EnsemblPlants" id="AUR62003858-RA:cds"/>
    </source>
</evidence>
<evidence type="ECO:0000256" key="2">
    <source>
        <dbReference type="ARBA" id="ARBA00023098"/>
    </source>
</evidence>
<dbReference type="GO" id="GO:0004620">
    <property type="term" value="F:phospholipase activity"/>
    <property type="evidence" value="ECO:0007669"/>
    <property type="project" value="TreeGrafter"/>
</dbReference>
<dbReference type="InterPro" id="IPR016035">
    <property type="entry name" value="Acyl_Trfase/lysoPLipase"/>
</dbReference>
<reference evidence="6" key="1">
    <citation type="journal article" date="2017" name="Nature">
        <title>The genome of Chenopodium quinoa.</title>
        <authorList>
            <person name="Jarvis D.E."/>
            <person name="Ho Y.S."/>
            <person name="Lightfoot D.J."/>
            <person name="Schmoeckel S.M."/>
            <person name="Li B."/>
            <person name="Borm T.J.A."/>
            <person name="Ohyanagi H."/>
            <person name="Mineta K."/>
            <person name="Michell C.T."/>
            <person name="Saber N."/>
            <person name="Kharbatia N.M."/>
            <person name="Rupper R.R."/>
            <person name="Sharp A.R."/>
            <person name="Dally N."/>
            <person name="Boughton B.A."/>
            <person name="Woo Y.H."/>
            <person name="Gao G."/>
            <person name="Schijlen E.G.W.M."/>
            <person name="Guo X."/>
            <person name="Momin A.A."/>
            <person name="Negrao S."/>
            <person name="Al-Babili S."/>
            <person name="Gehring C."/>
            <person name="Roessner U."/>
            <person name="Jung C."/>
            <person name="Murphy K."/>
            <person name="Arold S.T."/>
            <person name="Gojobori T."/>
            <person name="van der Linden C.G."/>
            <person name="van Loo E.N."/>
            <person name="Jellen E.N."/>
            <person name="Maughan P.J."/>
            <person name="Tester M."/>
        </authorList>
    </citation>
    <scope>NUCLEOTIDE SEQUENCE [LARGE SCALE GENOMIC DNA]</scope>
    <source>
        <strain evidence="6">cv. PI 614886</strain>
    </source>
</reference>
<dbReference type="Gramene" id="AUR62003858-RA">
    <property type="protein sequence ID" value="AUR62003858-RA:cds"/>
    <property type="gene ID" value="AUR62003858"/>
</dbReference>
<dbReference type="PANTHER" id="PTHR32176">
    <property type="entry name" value="XYLOSE ISOMERASE"/>
    <property type="match status" value="1"/>
</dbReference>
<feature type="short sequence motif" description="GXGXXG" evidence="3">
    <location>
        <begin position="27"/>
        <end position="32"/>
    </location>
</feature>